<feature type="region of interest" description="Disordered" evidence="7">
    <location>
        <begin position="267"/>
        <end position="534"/>
    </location>
</feature>
<sequence>MTICKFYQQGTCRYGNNCRFEHPPKAPSGFQTGNRFGALAGGGGGFSSNQNTGFSNNRSGELPYKLDADAIQKDLTEELPTWILSAYAPGKEPPEQLFGGEQREQSFEEMRLYYMNGLAAGNPEGALNDINNLYQSAQAQNQAALGNIQGAIQYIVEAGNKHPNRHDICKQHTLPGGTTGEFGSDRPRSNAFGAPATANNVFGAPAQPAGGAFGQPAALGAKPNPFGAPAFGQPAQPAAASPFGQPSALGASTSAFGAPSALGAKPNPFGVPSTGGAFGQPAAAPAFGQPTQPTSAFGQPAQLGAKPNPFGAPAAPATSAFGQPATLGAKPNPFGAPAAAPAGGAFGASTTTSPFGQSTQAANPFGQSTNSAFGQSTSTPAANPFGAPAQATGSPFGASTGPATTNPFGASATVAPAATPSPFGASTTTPAANPFGASTTQQQQPSAFGASTTAPAAANPFGQPPAAAPPQPASANAAPGASPYAPTTTRQHPPITTYTTRSPLDNRLQTFKGKPVTYQRIPKPGAPDTAPPEKEVPVIRNFDGSFQMIWFPDGAPKYTPDTEGLEGEYTGDVLSAWQKFVETGRFEGGVMPEVAPKREFCAWDF</sequence>
<comment type="caution">
    <text evidence="9">The sequence shown here is derived from an EMBL/GenBank/DDBJ whole genome shotgun (WGS) entry which is preliminary data.</text>
</comment>
<feature type="compositionally biased region" description="Low complexity" evidence="7">
    <location>
        <begin position="445"/>
        <end position="461"/>
    </location>
</feature>
<dbReference type="EMBL" id="JAUEPP010000003">
    <property type="protein sequence ID" value="KAK3347505.1"/>
    <property type="molecule type" value="Genomic_DNA"/>
</dbReference>
<feature type="compositionally biased region" description="Low complexity" evidence="7">
    <location>
        <begin position="279"/>
        <end position="294"/>
    </location>
</feature>
<dbReference type="Pfam" id="PF18044">
    <property type="entry name" value="zf-CCCH_4"/>
    <property type="match status" value="1"/>
</dbReference>
<accession>A0AAE0JGN1</accession>
<dbReference type="InterPro" id="IPR036855">
    <property type="entry name" value="Znf_CCCH_sf"/>
</dbReference>
<dbReference type="CDD" id="cd23954">
    <property type="entry name" value="AMO1_CTD"/>
    <property type="match status" value="1"/>
</dbReference>
<dbReference type="AlphaFoldDB" id="A0AAE0JGN1"/>
<gene>
    <name evidence="9" type="ORF">B0H65DRAFT_150267</name>
</gene>
<keyword evidence="4 6" id="KW-0862">Zinc</keyword>
<name>A0AAE0JGN1_9PEZI</name>
<dbReference type="GO" id="GO:0008270">
    <property type="term" value="F:zinc ion binding"/>
    <property type="evidence" value="ECO:0007669"/>
    <property type="project" value="UniProtKB-KW"/>
</dbReference>
<feature type="domain" description="C3H1-type" evidence="8">
    <location>
        <begin position="1"/>
        <end position="25"/>
    </location>
</feature>
<keyword evidence="10" id="KW-1185">Reference proteome</keyword>
<feature type="compositionally biased region" description="Low complexity" evidence="7">
    <location>
        <begin position="410"/>
        <end position="422"/>
    </location>
</feature>
<dbReference type="Proteomes" id="UP001278500">
    <property type="component" value="Unassembled WGS sequence"/>
</dbReference>
<proteinExistence type="predicted"/>
<evidence type="ECO:0000259" key="8">
    <source>
        <dbReference type="PROSITE" id="PS50103"/>
    </source>
</evidence>
<dbReference type="InterPro" id="IPR041367">
    <property type="entry name" value="Znf-CCCH_4"/>
</dbReference>
<dbReference type="SMART" id="SM00356">
    <property type="entry name" value="ZnF_C3H1"/>
    <property type="match status" value="1"/>
</dbReference>
<evidence type="ECO:0000313" key="9">
    <source>
        <dbReference type="EMBL" id="KAK3347505.1"/>
    </source>
</evidence>
<comment type="subcellular location">
    <subcellularLocation>
        <location evidence="1">Nucleus</location>
        <location evidence="1">Nuclear pore complex</location>
    </subcellularLocation>
</comment>
<feature type="compositionally biased region" description="Polar residues" evidence="7">
    <location>
        <begin position="349"/>
        <end position="381"/>
    </location>
</feature>
<feature type="compositionally biased region" description="Polar residues" evidence="7">
    <location>
        <begin position="424"/>
        <end position="444"/>
    </location>
</feature>
<dbReference type="RefSeq" id="XP_062682587.1">
    <property type="nucleotide sequence ID" value="XM_062821071.1"/>
</dbReference>
<feature type="region of interest" description="Disordered" evidence="7">
    <location>
        <begin position="213"/>
        <end position="246"/>
    </location>
</feature>
<dbReference type="PANTHER" id="PTHR21099:SF2">
    <property type="entry name" value="SI:CH211-113E8.11"/>
    <property type="match status" value="1"/>
</dbReference>
<feature type="zinc finger region" description="C3H1-type" evidence="6">
    <location>
        <begin position="1"/>
        <end position="25"/>
    </location>
</feature>
<evidence type="ECO:0000256" key="1">
    <source>
        <dbReference type="ARBA" id="ARBA00004567"/>
    </source>
</evidence>
<feature type="compositionally biased region" description="Low complexity" evidence="7">
    <location>
        <begin position="328"/>
        <end position="343"/>
    </location>
</feature>
<dbReference type="InterPro" id="IPR000571">
    <property type="entry name" value="Znf_CCCH"/>
</dbReference>
<keyword evidence="5" id="KW-0906">Nuclear pore complex</keyword>
<reference evidence="9" key="2">
    <citation type="submission" date="2023-06" db="EMBL/GenBank/DDBJ databases">
        <authorList>
            <consortium name="Lawrence Berkeley National Laboratory"/>
            <person name="Haridas S."/>
            <person name="Hensen N."/>
            <person name="Bonometti L."/>
            <person name="Westerberg I."/>
            <person name="Brannstrom I.O."/>
            <person name="Guillou S."/>
            <person name="Cros-Aarteil S."/>
            <person name="Calhoun S."/>
            <person name="Kuo A."/>
            <person name="Mondo S."/>
            <person name="Pangilinan J."/>
            <person name="Riley R."/>
            <person name="Labutti K."/>
            <person name="Andreopoulos B."/>
            <person name="Lipzen A."/>
            <person name="Chen C."/>
            <person name="Yanf M."/>
            <person name="Daum C."/>
            <person name="Ng V."/>
            <person name="Clum A."/>
            <person name="Steindorff A."/>
            <person name="Ohm R."/>
            <person name="Martin F."/>
            <person name="Silar P."/>
            <person name="Natvig D."/>
            <person name="Lalanne C."/>
            <person name="Gautier V."/>
            <person name="Ament-Velasquez S.L."/>
            <person name="Kruys A."/>
            <person name="Hutchinson M.I."/>
            <person name="Powell A.J."/>
            <person name="Barry K."/>
            <person name="Miller A.N."/>
            <person name="Grigoriev I.V."/>
            <person name="Debuchy R."/>
            <person name="Gladieux P."/>
            <person name="Thoren M.H."/>
            <person name="Johannesson H."/>
        </authorList>
    </citation>
    <scope>NUCLEOTIDE SEQUENCE</scope>
    <source>
        <strain evidence="9">CBS 560.94</strain>
    </source>
</reference>
<evidence type="ECO:0000256" key="2">
    <source>
        <dbReference type="ARBA" id="ARBA00022723"/>
    </source>
</evidence>
<evidence type="ECO:0000256" key="4">
    <source>
        <dbReference type="ARBA" id="ARBA00022833"/>
    </source>
</evidence>
<evidence type="ECO:0000313" key="10">
    <source>
        <dbReference type="Proteomes" id="UP001278500"/>
    </source>
</evidence>
<feature type="compositionally biased region" description="Low complexity" evidence="7">
    <location>
        <begin position="473"/>
        <end position="486"/>
    </location>
</feature>
<feature type="compositionally biased region" description="Pro residues" evidence="7">
    <location>
        <begin position="462"/>
        <end position="472"/>
    </location>
</feature>
<evidence type="ECO:0000256" key="7">
    <source>
        <dbReference type="SAM" id="MobiDB-lite"/>
    </source>
</evidence>
<keyword evidence="3 6" id="KW-0863">Zinc-finger</keyword>
<keyword evidence="2 6" id="KW-0479">Metal-binding</keyword>
<keyword evidence="5" id="KW-0539">Nucleus</keyword>
<keyword evidence="5" id="KW-0811">Translocation</keyword>
<evidence type="ECO:0000256" key="3">
    <source>
        <dbReference type="ARBA" id="ARBA00022771"/>
    </source>
</evidence>
<dbReference type="GO" id="GO:0005643">
    <property type="term" value="C:nuclear pore"/>
    <property type="evidence" value="ECO:0007669"/>
    <property type="project" value="UniProtKB-SubCell"/>
</dbReference>
<keyword evidence="5" id="KW-0653">Protein transport</keyword>
<dbReference type="Gene3D" id="4.10.1000.10">
    <property type="entry name" value="Zinc finger, CCCH-type"/>
    <property type="match status" value="1"/>
</dbReference>
<evidence type="ECO:0000256" key="5">
    <source>
        <dbReference type="ARBA" id="ARBA00023132"/>
    </source>
</evidence>
<dbReference type="PROSITE" id="PS50103">
    <property type="entry name" value="ZF_C3H1"/>
    <property type="match status" value="1"/>
</dbReference>
<organism evidence="9 10">
    <name type="scientific">Neurospora tetraspora</name>
    <dbReference type="NCBI Taxonomy" id="94610"/>
    <lineage>
        <taxon>Eukaryota</taxon>
        <taxon>Fungi</taxon>
        <taxon>Dikarya</taxon>
        <taxon>Ascomycota</taxon>
        <taxon>Pezizomycotina</taxon>
        <taxon>Sordariomycetes</taxon>
        <taxon>Sordariomycetidae</taxon>
        <taxon>Sordariales</taxon>
        <taxon>Sordariaceae</taxon>
        <taxon>Neurospora</taxon>
    </lineage>
</organism>
<dbReference type="Pfam" id="PF13634">
    <property type="entry name" value="Nucleoporin_FG"/>
    <property type="match status" value="2"/>
</dbReference>
<feature type="region of interest" description="Disordered" evidence="7">
    <location>
        <begin position="173"/>
        <end position="192"/>
    </location>
</feature>
<reference evidence="9" key="1">
    <citation type="journal article" date="2023" name="Mol. Phylogenet. Evol.">
        <title>Genome-scale phylogeny and comparative genomics of the fungal order Sordariales.</title>
        <authorList>
            <person name="Hensen N."/>
            <person name="Bonometti L."/>
            <person name="Westerberg I."/>
            <person name="Brannstrom I.O."/>
            <person name="Guillou S."/>
            <person name="Cros-Aarteil S."/>
            <person name="Calhoun S."/>
            <person name="Haridas S."/>
            <person name="Kuo A."/>
            <person name="Mondo S."/>
            <person name="Pangilinan J."/>
            <person name="Riley R."/>
            <person name="LaButti K."/>
            <person name="Andreopoulos B."/>
            <person name="Lipzen A."/>
            <person name="Chen C."/>
            <person name="Yan M."/>
            <person name="Daum C."/>
            <person name="Ng V."/>
            <person name="Clum A."/>
            <person name="Steindorff A."/>
            <person name="Ohm R.A."/>
            <person name="Martin F."/>
            <person name="Silar P."/>
            <person name="Natvig D.O."/>
            <person name="Lalanne C."/>
            <person name="Gautier V."/>
            <person name="Ament-Velasquez S.L."/>
            <person name="Kruys A."/>
            <person name="Hutchinson M.I."/>
            <person name="Powell A.J."/>
            <person name="Barry K."/>
            <person name="Miller A.N."/>
            <person name="Grigoriev I.V."/>
            <person name="Debuchy R."/>
            <person name="Gladieux P."/>
            <person name="Hiltunen Thoren M."/>
            <person name="Johannesson H."/>
        </authorList>
    </citation>
    <scope>NUCLEOTIDE SEQUENCE</scope>
    <source>
        <strain evidence="9">CBS 560.94</strain>
    </source>
</reference>
<feature type="compositionally biased region" description="Polar residues" evidence="7">
    <location>
        <begin position="487"/>
        <end position="509"/>
    </location>
</feature>
<dbReference type="InterPro" id="IPR025574">
    <property type="entry name" value="Nucleoporin_FG_rpt"/>
</dbReference>
<dbReference type="SUPFAM" id="SSF90229">
    <property type="entry name" value="CCCH zinc finger"/>
    <property type="match status" value="1"/>
</dbReference>
<protein>
    <recommendedName>
        <fullName evidence="8">C3H1-type domain-containing protein</fullName>
    </recommendedName>
</protein>
<keyword evidence="5" id="KW-0509">mRNA transport</keyword>
<dbReference type="PANTHER" id="PTHR21099">
    <property type="entry name" value="RAD201"/>
    <property type="match status" value="1"/>
</dbReference>
<evidence type="ECO:0000256" key="6">
    <source>
        <dbReference type="PROSITE-ProRule" id="PRU00723"/>
    </source>
</evidence>
<dbReference type="GeneID" id="87858225"/>
<keyword evidence="5" id="KW-0813">Transport</keyword>